<feature type="region of interest" description="Disordered" evidence="1">
    <location>
        <begin position="89"/>
        <end position="122"/>
    </location>
</feature>
<feature type="compositionally biased region" description="Low complexity" evidence="1">
    <location>
        <begin position="199"/>
        <end position="208"/>
    </location>
</feature>
<reference evidence="2 3" key="1">
    <citation type="journal article" date="2019" name="Nat. Ecol. Evol.">
        <title>Megaphylogeny resolves global patterns of mushroom evolution.</title>
        <authorList>
            <person name="Varga T."/>
            <person name="Krizsan K."/>
            <person name="Foldi C."/>
            <person name="Dima B."/>
            <person name="Sanchez-Garcia M."/>
            <person name="Sanchez-Ramirez S."/>
            <person name="Szollosi G.J."/>
            <person name="Szarkandi J.G."/>
            <person name="Papp V."/>
            <person name="Albert L."/>
            <person name="Andreopoulos W."/>
            <person name="Angelini C."/>
            <person name="Antonin V."/>
            <person name="Barry K.W."/>
            <person name="Bougher N.L."/>
            <person name="Buchanan P."/>
            <person name="Buyck B."/>
            <person name="Bense V."/>
            <person name="Catcheside P."/>
            <person name="Chovatia M."/>
            <person name="Cooper J."/>
            <person name="Damon W."/>
            <person name="Desjardin D."/>
            <person name="Finy P."/>
            <person name="Geml J."/>
            <person name="Haridas S."/>
            <person name="Hughes K."/>
            <person name="Justo A."/>
            <person name="Karasinski D."/>
            <person name="Kautmanova I."/>
            <person name="Kiss B."/>
            <person name="Kocsube S."/>
            <person name="Kotiranta H."/>
            <person name="LaButti K.M."/>
            <person name="Lechner B.E."/>
            <person name="Liimatainen K."/>
            <person name="Lipzen A."/>
            <person name="Lukacs Z."/>
            <person name="Mihaltcheva S."/>
            <person name="Morgado L.N."/>
            <person name="Niskanen T."/>
            <person name="Noordeloos M.E."/>
            <person name="Ohm R.A."/>
            <person name="Ortiz-Santana B."/>
            <person name="Ovrebo C."/>
            <person name="Racz N."/>
            <person name="Riley R."/>
            <person name="Savchenko A."/>
            <person name="Shiryaev A."/>
            <person name="Soop K."/>
            <person name="Spirin V."/>
            <person name="Szebenyi C."/>
            <person name="Tomsovsky M."/>
            <person name="Tulloss R.E."/>
            <person name="Uehling J."/>
            <person name="Grigoriev I.V."/>
            <person name="Vagvolgyi C."/>
            <person name="Papp T."/>
            <person name="Martin F.M."/>
            <person name="Miettinen O."/>
            <person name="Hibbett D.S."/>
            <person name="Nagy L.G."/>
        </authorList>
    </citation>
    <scope>NUCLEOTIDE SEQUENCE [LARGE SCALE GENOMIC DNA]</scope>
    <source>
        <strain evidence="2 3">CBS 121175</strain>
    </source>
</reference>
<dbReference type="OrthoDB" id="3171385at2759"/>
<dbReference type="EMBL" id="ML210164">
    <property type="protein sequence ID" value="TFK27459.1"/>
    <property type="molecule type" value="Genomic_DNA"/>
</dbReference>
<name>A0A5C3L380_COPMA</name>
<sequence>MNRNQPPAQTFAANQLCGYCHQKPRFSNHAYCSKTCATQAATLCNHCHKKQKFQNFDYCGKNCASLANPGGNVNANFNPVAGANPNANVATGKARAGPSNNNQNRGPGNANANGYAKQQQQAQQPLAFDPIQIAKLVVQQMPQVQALLNAGNPLQTNGNTNANGPSAQFAASQAHAHAQSQYQQQQQPFGANNPFLNPGSHVNHNSNGSGNGGFGGSKQPSDNLECLIPGCGKPVHVDAKGLKTSDYCSQRHREDAVATGLAPACIMCLTRPQSHTDYFCSRSCREESLSKHYEASMNVALEEGDDDATLVNGQQGGGVIGAGVYSGGNLTYGISNNGIPGYGATGSYAAMGQEEEDEEDEAQVVRPPVKGASVLMGNSVGLTGKGAANASQ</sequence>
<feature type="compositionally biased region" description="Low complexity" evidence="1">
    <location>
        <begin position="166"/>
        <end position="187"/>
    </location>
</feature>
<dbReference type="AlphaFoldDB" id="A0A5C3L380"/>
<keyword evidence="3" id="KW-1185">Reference proteome</keyword>
<feature type="compositionally biased region" description="Polar residues" evidence="1">
    <location>
        <begin position="155"/>
        <end position="165"/>
    </location>
</feature>
<dbReference type="Proteomes" id="UP000307440">
    <property type="component" value="Unassembled WGS sequence"/>
</dbReference>
<evidence type="ECO:0000256" key="1">
    <source>
        <dbReference type="SAM" id="MobiDB-lite"/>
    </source>
</evidence>
<protein>
    <submittedName>
        <fullName evidence="2">Uncharacterized protein</fullName>
    </submittedName>
</protein>
<feature type="region of interest" description="Disordered" evidence="1">
    <location>
        <begin position="155"/>
        <end position="217"/>
    </location>
</feature>
<organism evidence="2 3">
    <name type="scientific">Coprinopsis marcescibilis</name>
    <name type="common">Agaric fungus</name>
    <name type="synonym">Psathyrella marcescibilis</name>
    <dbReference type="NCBI Taxonomy" id="230819"/>
    <lineage>
        <taxon>Eukaryota</taxon>
        <taxon>Fungi</taxon>
        <taxon>Dikarya</taxon>
        <taxon>Basidiomycota</taxon>
        <taxon>Agaricomycotina</taxon>
        <taxon>Agaricomycetes</taxon>
        <taxon>Agaricomycetidae</taxon>
        <taxon>Agaricales</taxon>
        <taxon>Agaricineae</taxon>
        <taxon>Psathyrellaceae</taxon>
        <taxon>Coprinopsis</taxon>
    </lineage>
</organism>
<proteinExistence type="predicted"/>
<evidence type="ECO:0000313" key="3">
    <source>
        <dbReference type="Proteomes" id="UP000307440"/>
    </source>
</evidence>
<evidence type="ECO:0000313" key="2">
    <source>
        <dbReference type="EMBL" id="TFK27459.1"/>
    </source>
</evidence>
<gene>
    <name evidence="2" type="ORF">FA15DRAFT_701862</name>
</gene>
<feature type="compositionally biased region" description="Low complexity" evidence="1">
    <location>
        <begin position="100"/>
        <end position="122"/>
    </location>
</feature>
<accession>A0A5C3L380</accession>